<reference evidence="1 2" key="1">
    <citation type="submission" date="2016-10" db="EMBL/GenBank/DDBJ databases">
        <authorList>
            <person name="de Groot N.N."/>
        </authorList>
    </citation>
    <scope>NUCLEOTIDE SEQUENCE [LARGE SCALE GENOMIC DNA]</scope>
    <source>
        <strain evidence="1 2">MON 2.2</strain>
    </source>
</reference>
<gene>
    <name evidence="1" type="ORF">SAMN04489747_1504</name>
</gene>
<dbReference type="AlphaFoldDB" id="A0A1G6WQV1"/>
<evidence type="ECO:0008006" key="3">
    <source>
        <dbReference type="Google" id="ProtNLM"/>
    </source>
</evidence>
<accession>A0A1G6WQV1</accession>
<dbReference type="OrthoDB" id="3518805at2"/>
<keyword evidence="2" id="KW-1185">Reference proteome</keyword>
<protein>
    <recommendedName>
        <fullName evidence="3">Saccharopine dehydrogenase NADP binding domain-containing protein</fullName>
    </recommendedName>
</protein>
<dbReference type="RefSeq" id="WP_090592046.1">
    <property type="nucleotide sequence ID" value="NZ_LT629688.1"/>
</dbReference>
<dbReference type="EMBL" id="LT629688">
    <property type="protein sequence ID" value="SDD68033.1"/>
    <property type="molecule type" value="Genomic_DNA"/>
</dbReference>
<dbReference type="Proteomes" id="UP000198546">
    <property type="component" value="Chromosome i"/>
</dbReference>
<evidence type="ECO:0000313" key="1">
    <source>
        <dbReference type="EMBL" id="SDD68033.1"/>
    </source>
</evidence>
<proteinExistence type="predicted"/>
<sequence>MQDAAVLFAGGTGTVGRRAVEWFRKRNPEVPVLVGGRSAATAGEVADTVGTAEGLVIDMDRERMGLGHVPPLAAVVVLAPDDGLHGLALAQDQQVPYLNIGNGLVELGPELAAFAHRPQAAPVVLASHWMAGASTFLALRAGEAFSEVRSITIGALFDEEDEAGPLALHDMERLQRDAPAALVFASGRRSWVSGAAAAGTIQTIDGRTVAADAYAPLDVTSLYAATRAPDIRFDLAAGTSSSRRRGGAPAAEMVVEVRGRDDEGHLGLARWSLELAAGQASLTGLCVTLSLEVALGSGGGAPLGPGLYLPELLWAPQPFLSQLAASGAVVTNHSDQAPAA</sequence>
<evidence type="ECO:0000313" key="2">
    <source>
        <dbReference type="Proteomes" id="UP000198546"/>
    </source>
</evidence>
<organism evidence="1 2">
    <name type="scientific">Auraticoccus monumenti</name>
    <dbReference type="NCBI Taxonomy" id="675864"/>
    <lineage>
        <taxon>Bacteria</taxon>
        <taxon>Bacillati</taxon>
        <taxon>Actinomycetota</taxon>
        <taxon>Actinomycetes</taxon>
        <taxon>Propionibacteriales</taxon>
        <taxon>Propionibacteriaceae</taxon>
        <taxon>Auraticoccus</taxon>
    </lineage>
</organism>
<dbReference type="STRING" id="675864.SAMN04489747_1504"/>
<name>A0A1G6WQV1_9ACTN</name>